<organism evidence="1 2">
    <name type="scientific">Cronartium quercuum f. sp. fusiforme G11</name>
    <dbReference type="NCBI Taxonomy" id="708437"/>
    <lineage>
        <taxon>Eukaryota</taxon>
        <taxon>Fungi</taxon>
        <taxon>Dikarya</taxon>
        <taxon>Basidiomycota</taxon>
        <taxon>Pucciniomycotina</taxon>
        <taxon>Pucciniomycetes</taxon>
        <taxon>Pucciniales</taxon>
        <taxon>Coleosporiaceae</taxon>
        <taxon>Cronartium</taxon>
    </lineage>
</organism>
<reference evidence="1" key="1">
    <citation type="submission" date="2013-11" db="EMBL/GenBank/DDBJ databases">
        <title>Genome sequence of the fusiform rust pathogen reveals effectors for host alternation and coevolution with pine.</title>
        <authorList>
            <consortium name="DOE Joint Genome Institute"/>
            <person name="Smith K."/>
            <person name="Pendleton A."/>
            <person name="Kubisiak T."/>
            <person name="Anderson C."/>
            <person name="Salamov A."/>
            <person name="Aerts A."/>
            <person name="Riley R."/>
            <person name="Clum A."/>
            <person name="Lindquist E."/>
            <person name="Ence D."/>
            <person name="Campbell M."/>
            <person name="Kronenberg Z."/>
            <person name="Feau N."/>
            <person name="Dhillon B."/>
            <person name="Hamelin R."/>
            <person name="Burleigh J."/>
            <person name="Smith J."/>
            <person name="Yandell M."/>
            <person name="Nelson C."/>
            <person name="Grigoriev I."/>
            <person name="Davis J."/>
        </authorList>
    </citation>
    <scope>NUCLEOTIDE SEQUENCE</scope>
    <source>
        <strain evidence="1">G11</strain>
    </source>
</reference>
<accession>A0A9P6N8M2</accession>
<gene>
    <name evidence="1" type="ORF">CROQUDRAFT_98551</name>
</gene>
<evidence type="ECO:0000313" key="2">
    <source>
        <dbReference type="Proteomes" id="UP000886653"/>
    </source>
</evidence>
<dbReference type="Proteomes" id="UP000886653">
    <property type="component" value="Unassembled WGS sequence"/>
</dbReference>
<keyword evidence="2" id="KW-1185">Reference proteome</keyword>
<proteinExistence type="predicted"/>
<dbReference type="EMBL" id="MU167378">
    <property type="protein sequence ID" value="KAG0141629.1"/>
    <property type="molecule type" value="Genomic_DNA"/>
</dbReference>
<dbReference type="AlphaFoldDB" id="A0A9P6N8M2"/>
<comment type="caution">
    <text evidence="1">The sequence shown here is derived from an EMBL/GenBank/DDBJ whole genome shotgun (WGS) entry which is preliminary data.</text>
</comment>
<name>A0A9P6N8M2_9BASI</name>
<protein>
    <submittedName>
        <fullName evidence="1">Uncharacterized protein</fullName>
    </submittedName>
</protein>
<evidence type="ECO:0000313" key="1">
    <source>
        <dbReference type="EMBL" id="KAG0141629.1"/>
    </source>
</evidence>
<sequence>MKKICCFPQRYRVILTQTRLLAPDLHSIRLIVLWTGGRPHRGVTFRDVTRLRHSSGIRCSRSVSRLFIFTVVSAHSPSRELTEPDTAYYRLNIHKSGTELLADPAPSSSTSPSTFKLIPA</sequence>